<gene>
    <name evidence="3" type="ORF">SEMRO_64_G036400.1</name>
</gene>
<organism evidence="3 4">
    <name type="scientific">Seminavis robusta</name>
    <dbReference type="NCBI Taxonomy" id="568900"/>
    <lineage>
        <taxon>Eukaryota</taxon>
        <taxon>Sar</taxon>
        <taxon>Stramenopiles</taxon>
        <taxon>Ochrophyta</taxon>
        <taxon>Bacillariophyta</taxon>
        <taxon>Bacillariophyceae</taxon>
        <taxon>Bacillariophycidae</taxon>
        <taxon>Naviculales</taxon>
        <taxon>Naviculaceae</taxon>
        <taxon>Seminavis</taxon>
    </lineage>
</organism>
<keyword evidence="2" id="KW-0472">Membrane</keyword>
<accession>A0A9N8DF37</accession>
<evidence type="ECO:0000313" key="3">
    <source>
        <dbReference type="EMBL" id="CAB9499589.1"/>
    </source>
</evidence>
<comment type="caution">
    <text evidence="3">The sequence shown here is derived from an EMBL/GenBank/DDBJ whole genome shotgun (WGS) entry which is preliminary data.</text>
</comment>
<dbReference type="EMBL" id="CAICTM010000063">
    <property type="protein sequence ID" value="CAB9499589.1"/>
    <property type="molecule type" value="Genomic_DNA"/>
</dbReference>
<reference evidence="3" key="1">
    <citation type="submission" date="2020-06" db="EMBL/GenBank/DDBJ databases">
        <authorList>
            <consortium name="Plant Systems Biology data submission"/>
        </authorList>
    </citation>
    <scope>NUCLEOTIDE SEQUENCE</scope>
    <source>
        <strain evidence="3">D6</strain>
    </source>
</reference>
<feature type="region of interest" description="Disordered" evidence="1">
    <location>
        <begin position="1"/>
        <end position="36"/>
    </location>
</feature>
<keyword evidence="2" id="KW-0812">Transmembrane</keyword>
<dbReference type="Proteomes" id="UP001153069">
    <property type="component" value="Unassembled WGS sequence"/>
</dbReference>
<keyword evidence="4" id="KW-1185">Reference proteome</keyword>
<feature type="region of interest" description="Disordered" evidence="1">
    <location>
        <begin position="80"/>
        <end position="105"/>
    </location>
</feature>
<evidence type="ECO:0000256" key="2">
    <source>
        <dbReference type="SAM" id="Phobius"/>
    </source>
</evidence>
<protein>
    <submittedName>
        <fullName evidence="3">Uncharacterized protein</fullName>
    </submittedName>
</protein>
<feature type="region of interest" description="Disordered" evidence="1">
    <location>
        <begin position="321"/>
        <end position="364"/>
    </location>
</feature>
<proteinExistence type="predicted"/>
<name>A0A9N8DF37_9STRA</name>
<feature type="transmembrane region" description="Helical" evidence="2">
    <location>
        <begin position="150"/>
        <end position="173"/>
    </location>
</feature>
<dbReference type="AlphaFoldDB" id="A0A9N8DF37"/>
<feature type="compositionally biased region" description="Low complexity" evidence="1">
    <location>
        <begin position="334"/>
        <end position="343"/>
    </location>
</feature>
<sequence>MDQQQLESDDDDSQQQELSALYEDNGGPGILGTSLPDDEESLVMMLVEDAALECSSLTFGLHIPSPPPVTRHHIPIGYRSITTSPGSRIPEPTKGAEGEHSQQSSRSCMKARFAQHFLGFRRRNSTSCSSENNNEATPELTGYRLSAFDVLVVMPFYAACGIMAVLALGGAIFRSPSGDVPVDAAAHTSGRKLHLRWYPQVLKYKAPPQGDFRRTVYTLDEFVVAGVNLAQYGLETETQQQQQTIVLSNIPEPPFDLYKDWDLASQLHGQERWRDLISLFNKVLRDSTVGSKYHDLSAVKQWLQSLGVPMARVNPETKPLSMGASHKLKKQKQQKVNQKTTTTIPRPPVASTKKRQKPVVDKHHTDTQQFVVKEEEDVWIVQTKVVEPQEIMEERSLVADGFLEFQCLLLWGRVYAVQWKQESHHKGIVHRNGTSWVSQHEKTLPLWVDWDQVVATAERVGAHKSLFRVDVLALPKAKKKYAVSQVDFVPSRSFLGGKHEHTTALWQEATRLLMAGYKMGHYRTIPNAEFSWP</sequence>
<keyword evidence="2" id="KW-1133">Transmembrane helix</keyword>
<evidence type="ECO:0000256" key="1">
    <source>
        <dbReference type="SAM" id="MobiDB-lite"/>
    </source>
</evidence>
<evidence type="ECO:0000313" key="4">
    <source>
        <dbReference type="Proteomes" id="UP001153069"/>
    </source>
</evidence>